<proteinExistence type="predicted"/>
<feature type="transmembrane region" description="Helical" evidence="3">
    <location>
        <begin position="39"/>
        <end position="57"/>
    </location>
</feature>
<gene>
    <name evidence="4" type="ORF">WCD74_12665</name>
</gene>
<reference evidence="4 5" key="1">
    <citation type="submission" date="2024-03" db="EMBL/GenBank/DDBJ databases">
        <title>Actinomycetospora sp. OC33-EN08, a novel actinomycete isolated from wild orchid (Aerides multiflora).</title>
        <authorList>
            <person name="Suriyachadkun C."/>
        </authorList>
    </citation>
    <scope>NUCLEOTIDE SEQUENCE [LARGE SCALE GENOMIC DNA]</scope>
    <source>
        <strain evidence="4 5">OC33-EN08</strain>
    </source>
</reference>
<keyword evidence="3" id="KW-0472">Membrane</keyword>
<name>A0ABU8MMZ1_9PSEU</name>
<keyword evidence="3" id="KW-1133">Transmembrane helix</keyword>
<evidence type="ECO:0000256" key="3">
    <source>
        <dbReference type="SAM" id="Phobius"/>
    </source>
</evidence>
<evidence type="ECO:0000313" key="5">
    <source>
        <dbReference type="Proteomes" id="UP001385809"/>
    </source>
</evidence>
<feature type="coiled-coil region" evidence="1">
    <location>
        <begin position="173"/>
        <end position="200"/>
    </location>
</feature>
<keyword evidence="3" id="KW-0812">Transmembrane</keyword>
<accession>A0ABU8MMZ1</accession>
<evidence type="ECO:0000313" key="4">
    <source>
        <dbReference type="EMBL" id="MEJ2868616.1"/>
    </source>
</evidence>
<evidence type="ECO:0000256" key="1">
    <source>
        <dbReference type="SAM" id="Coils"/>
    </source>
</evidence>
<sequence length="304" mass="32789">MRRWSLDDLLALLWGVGGLVVAGYFLYLAFGPGSLDDPWPLVGLAAVALIGFTTVAVRHHRAARRAREAEESGPVGGYVPGRAPVTSDVPTPQQQPVRPPPELSPEGRAELARVVGILDRAGLFRPRTPRPVDLMEAVADAGEPVTSYTTLSALWEGGYYHEDFDTDDHLGALAFHESHVEQLEDTLREHVDDLARLTGTEIVVEDLRVSDTRVAMRLTLVGRTTLDLGWASHVKYLSTVLHVAVARALPEVGLGWVWSDQGAWLGVPRGGVAALDAELGRAGGWTLVADEEPVAAGEVVVPRD</sequence>
<protein>
    <submittedName>
        <fullName evidence="4">Uncharacterized protein</fullName>
    </submittedName>
</protein>
<feature type="transmembrane region" description="Helical" evidence="3">
    <location>
        <begin position="9"/>
        <end position="27"/>
    </location>
</feature>
<feature type="region of interest" description="Disordered" evidence="2">
    <location>
        <begin position="65"/>
        <end position="106"/>
    </location>
</feature>
<dbReference type="EMBL" id="JBBEGN010000005">
    <property type="protein sequence ID" value="MEJ2868616.1"/>
    <property type="molecule type" value="Genomic_DNA"/>
</dbReference>
<keyword evidence="1" id="KW-0175">Coiled coil</keyword>
<comment type="caution">
    <text evidence="4">The sequence shown here is derived from an EMBL/GenBank/DDBJ whole genome shotgun (WGS) entry which is preliminary data.</text>
</comment>
<dbReference type="RefSeq" id="WP_337695194.1">
    <property type="nucleotide sequence ID" value="NZ_JBBEGN010000005.1"/>
</dbReference>
<dbReference type="Proteomes" id="UP001385809">
    <property type="component" value="Unassembled WGS sequence"/>
</dbReference>
<evidence type="ECO:0000256" key="2">
    <source>
        <dbReference type="SAM" id="MobiDB-lite"/>
    </source>
</evidence>
<keyword evidence="5" id="KW-1185">Reference proteome</keyword>
<organism evidence="4 5">
    <name type="scientific">Actinomycetospora aurantiaca</name>
    <dbReference type="NCBI Taxonomy" id="3129233"/>
    <lineage>
        <taxon>Bacteria</taxon>
        <taxon>Bacillati</taxon>
        <taxon>Actinomycetota</taxon>
        <taxon>Actinomycetes</taxon>
        <taxon>Pseudonocardiales</taxon>
        <taxon>Pseudonocardiaceae</taxon>
        <taxon>Actinomycetospora</taxon>
    </lineage>
</organism>